<keyword evidence="6" id="KW-0812">Transmembrane</keyword>
<evidence type="ECO:0000313" key="11">
    <source>
        <dbReference type="Proteomes" id="UP000325161"/>
    </source>
</evidence>
<keyword evidence="9" id="KW-0472">Membrane</keyword>
<name>A0A5C0B724_9BURK</name>
<dbReference type="SUPFAM" id="SSF103054">
    <property type="entry name" value="General secretion pathway protein M, EpsM"/>
    <property type="match status" value="1"/>
</dbReference>
<dbReference type="InterPro" id="IPR007690">
    <property type="entry name" value="T2SS_GspM"/>
</dbReference>
<sequence>MSQTMSPARLFAARMQGRAQTIQIALSRRWQALSMRERKGMVLVAAVLGVAFTWSVLIDPAMRSLARAEVDIPRLQAQRAELDALVREAQTLGGRAQSALPASAQQEGLAASLAAAGLSSAVVATQDDEGRWQLAISDVPAPVLMQWLADIVEPIRLRPTALDLSRVTDAGGRPVPGRVRGTVQLADIADPEATR</sequence>
<comment type="subcellular location">
    <subcellularLocation>
        <location evidence="1">Cell inner membrane</location>
        <topology evidence="1">Single-pass membrane protein</topology>
    </subcellularLocation>
</comment>
<evidence type="ECO:0000256" key="2">
    <source>
        <dbReference type="ARBA" id="ARBA00010637"/>
    </source>
</evidence>
<dbReference type="InterPro" id="IPR023229">
    <property type="entry name" value="T2SS_M_periplasmic_sf"/>
</dbReference>
<keyword evidence="7" id="KW-0653">Protein transport</keyword>
<keyword evidence="4" id="KW-1003">Cell membrane</keyword>
<dbReference type="GO" id="GO:0015627">
    <property type="term" value="C:type II protein secretion system complex"/>
    <property type="evidence" value="ECO:0007669"/>
    <property type="project" value="InterPro"/>
</dbReference>
<protein>
    <submittedName>
        <fullName evidence="10">Type II secretion system protein M</fullName>
    </submittedName>
</protein>
<evidence type="ECO:0000256" key="3">
    <source>
        <dbReference type="ARBA" id="ARBA00022448"/>
    </source>
</evidence>
<accession>A0A5C0B724</accession>
<proteinExistence type="inferred from homology"/>
<keyword evidence="3" id="KW-0813">Transport</keyword>
<evidence type="ECO:0000313" key="10">
    <source>
        <dbReference type="EMBL" id="QEI08487.1"/>
    </source>
</evidence>
<organism evidence="10 11">
    <name type="scientific">Pigmentiphaga aceris</name>
    <dbReference type="NCBI Taxonomy" id="1940612"/>
    <lineage>
        <taxon>Bacteria</taxon>
        <taxon>Pseudomonadati</taxon>
        <taxon>Pseudomonadota</taxon>
        <taxon>Betaproteobacteria</taxon>
        <taxon>Burkholderiales</taxon>
        <taxon>Alcaligenaceae</taxon>
        <taxon>Pigmentiphaga</taxon>
    </lineage>
</organism>
<dbReference type="Proteomes" id="UP000325161">
    <property type="component" value="Chromosome"/>
</dbReference>
<comment type="similarity">
    <text evidence="2">Belongs to the GSP M family.</text>
</comment>
<dbReference type="AlphaFoldDB" id="A0A5C0B724"/>
<evidence type="ECO:0000256" key="4">
    <source>
        <dbReference type="ARBA" id="ARBA00022475"/>
    </source>
</evidence>
<evidence type="ECO:0000256" key="7">
    <source>
        <dbReference type="ARBA" id="ARBA00022927"/>
    </source>
</evidence>
<keyword evidence="11" id="KW-1185">Reference proteome</keyword>
<dbReference type="GO" id="GO:0015628">
    <property type="term" value="P:protein secretion by the type II secretion system"/>
    <property type="evidence" value="ECO:0007669"/>
    <property type="project" value="InterPro"/>
</dbReference>
<reference evidence="10 11" key="1">
    <citation type="submission" date="2019-08" db="EMBL/GenBank/DDBJ databases">
        <title>Amphibian skin-associated Pigmentiphaga: genome sequence and occurrence across geography and hosts.</title>
        <authorList>
            <person name="Bletz M.C."/>
            <person name="Bunk B."/>
            <person name="Sproeer C."/>
            <person name="Biwer P."/>
            <person name="Reiter S."/>
            <person name="Rabemananjara F.C.E."/>
            <person name="Schulz S."/>
            <person name="Overmann J."/>
            <person name="Vences M."/>
        </authorList>
    </citation>
    <scope>NUCLEOTIDE SEQUENCE [LARGE SCALE GENOMIC DNA]</scope>
    <source>
        <strain evidence="10 11">Mada1488</strain>
    </source>
</reference>
<dbReference type="Pfam" id="PF04612">
    <property type="entry name" value="T2SSM"/>
    <property type="match status" value="1"/>
</dbReference>
<evidence type="ECO:0000256" key="8">
    <source>
        <dbReference type="ARBA" id="ARBA00022989"/>
    </source>
</evidence>
<dbReference type="GO" id="GO:0005886">
    <property type="term" value="C:plasma membrane"/>
    <property type="evidence" value="ECO:0007669"/>
    <property type="project" value="UniProtKB-SubCell"/>
</dbReference>
<dbReference type="OrthoDB" id="8687363at2"/>
<evidence type="ECO:0000256" key="6">
    <source>
        <dbReference type="ARBA" id="ARBA00022692"/>
    </source>
</evidence>
<keyword evidence="5" id="KW-0997">Cell inner membrane</keyword>
<evidence type="ECO:0000256" key="5">
    <source>
        <dbReference type="ARBA" id="ARBA00022519"/>
    </source>
</evidence>
<gene>
    <name evidence="10" type="ORF">FXN63_23595</name>
</gene>
<evidence type="ECO:0000256" key="9">
    <source>
        <dbReference type="ARBA" id="ARBA00023136"/>
    </source>
</evidence>
<evidence type="ECO:0000256" key="1">
    <source>
        <dbReference type="ARBA" id="ARBA00004377"/>
    </source>
</evidence>
<dbReference type="EMBL" id="CP043046">
    <property type="protein sequence ID" value="QEI08487.1"/>
    <property type="molecule type" value="Genomic_DNA"/>
</dbReference>
<dbReference type="KEGG" id="pacr:FXN63_23595"/>
<keyword evidence="8" id="KW-1133">Transmembrane helix</keyword>